<dbReference type="OrthoDB" id="515660at2"/>
<dbReference type="AlphaFoldDB" id="A0A433NDT6"/>
<organism evidence="2 3">
    <name type="scientific">Chlorogloeopsis fritschii PCC 6912</name>
    <dbReference type="NCBI Taxonomy" id="211165"/>
    <lineage>
        <taxon>Bacteria</taxon>
        <taxon>Bacillati</taxon>
        <taxon>Cyanobacteriota</taxon>
        <taxon>Cyanophyceae</taxon>
        <taxon>Nostocales</taxon>
        <taxon>Chlorogloeopsidaceae</taxon>
        <taxon>Chlorogloeopsis</taxon>
    </lineage>
</organism>
<evidence type="ECO:0000259" key="1">
    <source>
        <dbReference type="Pfam" id="PF12728"/>
    </source>
</evidence>
<dbReference type="RefSeq" id="WP_016879313.1">
    <property type="nucleotide sequence ID" value="NZ_CP170746.1"/>
</dbReference>
<sequence length="62" mass="7157">MRMQGVSLAEAARRLGMSQSDLYVAVQKGQIPVFRRNRRTVIPQAALRAYQVRHRPSSDYRL</sequence>
<accession>A0A433NDT6</accession>
<keyword evidence="3" id="KW-1185">Reference proteome</keyword>
<dbReference type="EMBL" id="RSCJ01000011">
    <property type="protein sequence ID" value="RUR80264.1"/>
    <property type="molecule type" value="Genomic_DNA"/>
</dbReference>
<name>A0A433NDT6_CHLFR</name>
<reference evidence="2 3" key="1">
    <citation type="journal article" date="2019" name="Genome Biol. Evol.">
        <title>Day and night: Metabolic profiles and evolutionary relationships of six axenic non-marine cyanobacteria.</title>
        <authorList>
            <person name="Will S.E."/>
            <person name="Henke P."/>
            <person name="Boedeker C."/>
            <person name="Huang S."/>
            <person name="Brinkmann H."/>
            <person name="Rohde M."/>
            <person name="Jarek M."/>
            <person name="Friedl T."/>
            <person name="Seufert S."/>
            <person name="Schumacher M."/>
            <person name="Overmann J."/>
            <person name="Neumann-Schaal M."/>
            <person name="Petersen J."/>
        </authorList>
    </citation>
    <scope>NUCLEOTIDE SEQUENCE [LARGE SCALE GENOMIC DNA]</scope>
    <source>
        <strain evidence="2 3">PCC 6912</strain>
    </source>
</reference>
<evidence type="ECO:0000313" key="3">
    <source>
        <dbReference type="Proteomes" id="UP000268857"/>
    </source>
</evidence>
<dbReference type="Pfam" id="PF12728">
    <property type="entry name" value="HTH_17"/>
    <property type="match status" value="1"/>
</dbReference>
<comment type="caution">
    <text evidence="2">The sequence shown here is derived from an EMBL/GenBank/DDBJ whole genome shotgun (WGS) entry which is preliminary data.</text>
</comment>
<dbReference type="STRING" id="211165.GCA_000317285_01322"/>
<feature type="domain" description="Helix-turn-helix" evidence="1">
    <location>
        <begin position="7"/>
        <end position="51"/>
    </location>
</feature>
<proteinExistence type="predicted"/>
<protein>
    <recommendedName>
        <fullName evidence="1">Helix-turn-helix domain-containing protein</fullName>
    </recommendedName>
</protein>
<dbReference type="InterPro" id="IPR041657">
    <property type="entry name" value="HTH_17"/>
</dbReference>
<dbReference type="Proteomes" id="UP000268857">
    <property type="component" value="Unassembled WGS sequence"/>
</dbReference>
<evidence type="ECO:0000313" key="2">
    <source>
        <dbReference type="EMBL" id="RUR80264.1"/>
    </source>
</evidence>
<gene>
    <name evidence="2" type="ORF">PCC6912_31240</name>
</gene>